<reference evidence="1 2" key="1">
    <citation type="journal article" date="2013" name="Genome Announc.">
        <title>Draft Genome Sequence of Cesiribacter andamanensis Strain AMV16T, Isolated from a Soil Sample from a Mud Volcano in the Andaman Islands, India.</title>
        <authorList>
            <person name="Shivaji S."/>
            <person name="Ara S."/>
            <person name="Begum Z."/>
            <person name="Srinivas T.N."/>
            <person name="Singh A."/>
            <person name="Kumar Pinnaka A."/>
        </authorList>
    </citation>
    <scope>NUCLEOTIDE SEQUENCE [LARGE SCALE GENOMIC DNA]</scope>
    <source>
        <strain evidence="1 2">AMV16</strain>
    </source>
</reference>
<protein>
    <submittedName>
        <fullName evidence="1">Uncharacterized protein</fullName>
    </submittedName>
</protein>
<dbReference type="AlphaFoldDB" id="M7N3H6"/>
<organism evidence="1 2">
    <name type="scientific">Cesiribacter andamanensis AMV16</name>
    <dbReference type="NCBI Taxonomy" id="1279009"/>
    <lineage>
        <taxon>Bacteria</taxon>
        <taxon>Pseudomonadati</taxon>
        <taxon>Bacteroidota</taxon>
        <taxon>Cytophagia</taxon>
        <taxon>Cytophagales</taxon>
        <taxon>Cesiribacteraceae</taxon>
        <taxon>Cesiribacter</taxon>
    </lineage>
</organism>
<dbReference type="EMBL" id="AODQ01000092">
    <property type="protein sequence ID" value="EMR01756.1"/>
    <property type="molecule type" value="Genomic_DNA"/>
</dbReference>
<dbReference type="STRING" id="1279009.ADICEAN_03115"/>
<sequence>MAALNHHLPMVAQEVSNRGEQLFLLKSYSRYLKLCKSGFPNHDARFMTGLHDEDLFRKAGDIYKTYL</sequence>
<gene>
    <name evidence="1" type="ORF">ADICEAN_03115</name>
</gene>
<name>M7N3H6_9BACT</name>
<proteinExistence type="predicted"/>
<dbReference type="RefSeq" id="WP_009196500.1">
    <property type="nucleotide sequence ID" value="NZ_AODQ01000092.1"/>
</dbReference>
<dbReference type="Proteomes" id="UP000011910">
    <property type="component" value="Unassembled WGS sequence"/>
</dbReference>
<comment type="caution">
    <text evidence="1">The sequence shown here is derived from an EMBL/GenBank/DDBJ whole genome shotgun (WGS) entry which is preliminary data.</text>
</comment>
<keyword evidence="2" id="KW-1185">Reference proteome</keyword>
<evidence type="ECO:0000313" key="2">
    <source>
        <dbReference type="Proteomes" id="UP000011910"/>
    </source>
</evidence>
<accession>M7N3H6</accession>
<evidence type="ECO:0000313" key="1">
    <source>
        <dbReference type="EMBL" id="EMR01756.1"/>
    </source>
</evidence>